<dbReference type="CDD" id="cd00822">
    <property type="entry name" value="TopoII_Trans_DNA_gyrase"/>
    <property type="match status" value="1"/>
</dbReference>
<dbReference type="GO" id="GO:0046872">
    <property type="term" value="F:metal ion binding"/>
    <property type="evidence" value="ECO:0007669"/>
    <property type="project" value="UniProtKB-KW"/>
</dbReference>
<comment type="cofactor">
    <cofactor evidence="10">
        <name>Mg(2+)</name>
        <dbReference type="ChEBI" id="CHEBI:18420"/>
    </cofactor>
    <cofactor evidence="10">
        <name>Mn(2+)</name>
        <dbReference type="ChEBI" id="CHEBI:29035"/>
    </cofactor>
    <cofactor evidence="10">
        <name>Ca(2+)</name>
        <dbReference type="ChEBI" id="CHEBI:29108"/>
    </cofactor>
    <text evidence="10">Binds two Mg(2+) per subunit. The magnesium ions form salt bridges with both the protein and the DNA. Can also accept other divalent metal cations, such as Mn(2+) or Ca(2+).</text>
</comment>
<feature type="site" description="Interaction with DNA" evidence="10">
    <location>
        <position position="456"/>
    </location>
</feature>
<evidence type="ECO:0000313" key="12">
    <source>
        <dbReference type="EMBL" id="RZD17194.1"/>
    </source>
</evidence>
<dbReference type="NCBIfam" id="NF004189">
    <property type="entry name" value="PRK05644.1"/>
    <property type="match status" value="1"/>
</dbReference>
<dbReference type="Proteomes" id="UP000316562">
    <property type="component" value="Unassembled WGS sequence"/>
</dbReference>
<evidence type="ECO:0000256" key="1">
    <source>
        <dbReference type="ARBA" id="ARBA00000185"/>
    </source>
</evidence>
<dbReference type="Gene3D" id="3.30.230.10">
    <property type="match status" value="1"/>
</dbReference>
<comment type="similarity">
    <text evidence="2 10">Belongs to the type II topoisomerase GyrB family.</text>
</comment>
<dbReference type="InterPro" id="IPR034160">
    <property type="entry name" value="TOPRIM_GyrB"/>
</dbReference>
<comment type="subcellular location">
    <subcellularLocation>
        <location evidence="10">Cytoplasm</location>
    </subcellularLocation>
</comment>
<feature type="binding site" evidence="10">
    <location>
        <position position="522"/>
    </location>
    <ligand>
        <name>Mg(2+)</name>
        <dbReference type="ChEBI" id="CHEBI:18420"/>
        <label>2</label>
    </ligand>
</feature>
<proteinExistence type="inferred from homology"/>
<dbReference type="HAMAP" id="MF_01898">
    <property type="entry name" value="GyrB"/>
    <property type="match status" value="1"/>
</dbReference>
<evidence type="ECO:0000313" key="13">
    <source>
        <dbReference type="Proteomes" id="UP000316562"/>
    </source>
</evidence>
<comment type="subunit">
    <text evidence="10">Heterotetramer, composed of two GyrA and two GyrB chains. In the heterotetramer, GyrA contains the active site tyrosine that forms a transient covalent intermediate with DNA, while GyrB binds cofactors and catalyzes ATP hydrolysis.</text>
</comment>
<reference evidence="12 13" key="1">
    <citation type="journal article" date="2019" name="ISME J.">
        <title>Insights into ecological role of a new deltaproteobacterial order Candidatus Acidulodesulfobacterales by metagenomics and metatranscriptomics.</title>
        <authorList>
            <person name="Tan S."/>
            <person name="Liu J."/>
            <person name="Fang Y."/>
            <person name="Hedlund B.P."/>
            <person name="Lian Z.H."/>
            <person name="Huang L.Y."/>
            <person name="Li J.T."/>
            <person name="Huang L.N."/>
            <person name="Li W.J."/>
            <person name="Jiang H.C."/>
            <person name="Dong H.L."/>
            <person name="Shu W.S."/>
        </authorList>
    </citation>
    <scope>NUCLEOTIDE SEQUENCE [LARGE SCALE GENOMIC DNA]</scope>
    <source>
        <strain evidence="12">AP2</strain>
    </source>
</reference>
<evidence type="ECO:0000256" key="7">
    <source>
        <dbReference type="ARBA" id="ARBA00023029"/>
    </source>
</evidence>
<comment type="miscellaneous">
    <text evidence="10">Few gyrases are as efficient as E.coli at forming negative supercoils. Not all organisms have 2 type II topoisomerases; in organisms with a single type II topoisomerase this enzyme also has to decatenate newly replicated chromosomes.</text>
</comment>
<dbReference type="InterPro" id="IPR020568">
    <property type="entry name" value="Ribosomal_Su5_D2-typ_SF"/>
</dbReference>
<dbReference type="AlphaFoldDB" id="A0A519BIV2"/>
<dbReference type="InterPro" id="IPR006171">
    <property type="entry name" value="TOPRIM_dom"/>
</dbReference>
<dbReference type="PANTHER" id="PTHR45866">
    <property type="entry name" value="DNA GYRASE/TOPOISOMERASE SUBUNIT B"/>
    <property type="match status" value="1"/>
</dbReference>
<comment type="caution">
    <text evidence="12">The sequence shown here is derived from an EMBL/GenBank/DDBJ whole genome shotgun (WGS) entry which is preliminary data.</text>
</comment>
<evidence type="ECO:0000256" key="5">
    <source>
        <dbReference type="ARBA" id="ARBA00022840"/>
    </source>
</evidence>
<feature type="binding site" evidence="10">
    <location>
        <position position="520"/>
    </location>
    <ligand>
        <name>Mg(2+)</name>
        <dbReference type="ChEBI" id="CHEBI:18420"/>
        <label>2</label>
    </ligand>
</feature>
<dbReference type="SUPFAM" id="SSF54211">
    <property type="entry name" value="Ribosomal protein S5 domain 2-like"/>
    <property type="match status" value="1"/>
</dbReference>
<dbReference type="GO" id="GO:0005694">
    <property type="term" value="C:chromosome"/>
    <property type="evidence" value="ECO:0007669"/>
    <property type="project" value="InterPro"/>
</dbReference>
<feature type="site" description="Interaction with DNA" evidence="10">
    <location>
        <position position="453"/>
    </location>
</feature>
<evidence type="ECO:0000256" key="9">
    <source>
        <dbReference type="ARBA" id="ARBA00023235"/>
    </source>
</evidence>
<feature type="domain" description="Toprim" evidence="11">
    <location>
        <begin position="422"/>
        <end position="555"/>
    </location>
</feature>
<dbReference type="EMBL" id="SGBC01000001">
    <property type="protein sequence ID" value="RZD17194.1"/>
    <property type="molecule type" value="Genomic_DNA"/>
</dbReference>
<dbReference type="InterPro" id="IPR013506">
    <property type="entry name" value="Topo_IIA_bsu_dom2"/>
</dbReference>
<evidence type="ECO:0000259" key="11">
    <source>
        <dbReference type="PROSITE" id="PS50880"/>
    </source>
</evidence>
<dbReference type="InterPro" id="IPR011557">
    <property type="entry name" value="GyrB"/>
</dbReference>
<dbReference type="GO" id="GO:0003918">
    <property type="term" value="F:DNA topoisomerase type II (double strand cut, ATP-hydrolyzing) activity"/>
    <property type="evidence" value="ECO:0007669"/>
    <property type="project" value="UniProtKB-UniRule"/>
</dbReference>
<organism evidence="12 13">
    <name type="scientific">Acididesulfobacter guangdongensis</name>
    <dbReference type="NCBI Taxonomy" id="2597225"/>
    <lineage>
        <taxon>Bacteria</taxon>
        <taxon>Deltaproteobacteria</taxon>
        <taxon>Candidatus Acidulodesulfobacterales</taxon>
        <taxon>Candidatus Acididesulfobacter</taxon>
    </lineage>
</organism>
<dbReference type="Pfam" id="PF02518">
    <property type="entry name" value="HATPase_c"/>
    <property type="match status" value="1"/>
</dbReference>
<keyword evidence="10" id="KW-0963">Cytoplasm</keyword>
<comment type="catalytic activity">
    <reaction evidence="1 10">
        <text>ATP-dependent breakage, passage and rejoining of double-stranded DNA.</text>
        <dbReference type="EC" id="5.6.2.2"/>
    </reaction>
</comment>
<dbReference type="GO" id="GO:0005737">
    <property type="term" value="C:cytoplasm"/>
    <property type="evidence" value="ECO:0007669"/>
    <property type="project" value="UniProtKB-SubCell"/>
</dbReference>
<keyword evidence="5 10" id="KW-0067">ATP-binding</keyword>
<evidence type="ECO:0000256" key="8">
    <source>
        <dbReference type="ARBA" id="ARBA00023125"/>
    </source>
</evidence>
<dbReference type="SMART" id="SM00433">
    <property type="entry name" value="TOP2c"/>
    <property type="match status" value="1"/>
</dbReference>
<evidence type="ECO:0000256" key="4">
    <source>
        <dbReference type="ARBA" id="ARBA00022741"/>
    </source>
</evidence>
<dbReference type="PRINTS" id="PR00418">
    <property type="entry name" value="TPI2FAMILY"/>
</dbReference>
<accession>A0A519BIV2</accession>
<dbReference type="GO" id="GO:0006265">
    <property type="term" value="P:DNA topological change"/>
    <property type="evidence" value="ECO:0007669"/>
    <property type="project" value="UniProtKB-UniRule"/>
</dbReference>
<keyword evidence="4 10" id="KW-0547">Nucleotide-binding</keyword>
<keyword evidence="8" id="KW-0238">DNA-binding</keyword>
<keyword evidence="6 10" id="KW-0460">Magnesium</keyword>
<dbReference type="GO" id="GO:0006261">
    <property type="term" value="P:DNA-templated DNA replication"/>
    <property type="evidence" value="ECO:0007669"/>
    <property type="project" value="UniProtKB-UniRule"/>
</dbReference>
<dbReference type="Gene3D" id="3.40.50.670">
    <property type="match status" value="2"/>
</dbReference>
<dbReference type="SUPFAM" id="SSF55874">
    <property type="entry name" value="ATPase domain of HSP90 chaperone/DNA topoisomerase II/histidine kinase"/>
    <property type="match status" value="1"/>
</dbReference>
<dbReference type="Pfam" id="PF00986">
    <property type="entry name" value="DNA_gyraseB_C"/>
    <property type="match status" value="1"/>
</dbReference>
<protein>
    <recommendedName>
        <fullName evidence="10">DNA gyrase subunit B</fullName>
        <ecNumber evidence="10">5.6.2.2</ecNumber>
    </recommendedName>
</protein>
<dbReference type="InterPro" id="IPR002288">
    <property type="entry name" value="DNA_gyrase_B_C"/>
</dbReference>
<dbReference type="InterPro" id="IPR001241">
    <property type="entry name" value="Topo_IIA"/>
</dbReference>
<dbReference type="GO" id="GO:0003677">
    <property type="term" value="F:DNA binding"/>
    <property type="evidence" value="ECO:0007669"/>
    <property type="project" value="UniProtKB-KW"/>
</dbReference>
<dbReference type="PANTHER" id="PTHR45866:SF1">
    <property type="entry name" value="DNA GYRASE SUBUNIT B, MITOCHONDRIAL"/>
    <property type="match status" value="1"/>
</dbReference>
<comment type="function">
    <text evidence="10">A type II topoisomerase that negatively supercoils closed circular double-stranded (ds) DNA in an ATP-dependent manner to modulate DNA topology and maintain chromosomes in an underwound state. Negative supercoiling favors strand separation, and DNA replication, transcription, recombination and repair, all of which involve strand separation. Also able to catalyze the interconversion of other topological isomers of dsDNA rings, including catenanes and knotted rings. Type II topoisomerases break and join 2 DNA strands simultaneously in an ATP-dependent manner.</text>
</comment>
<keyword evidence="7 10" id="KW-0799">Topoisomerase</keyword>
<dbReference type="CDD" id="cd03366">
    <property type="entry name" value="TOPRIM_TopoIIA_GyrB"/>
    <property type="match status" value="1"/>
</dbReference>
<dbReference type="FunFam" id="3.30.230.10:FF:000005">
    <property type="entry name" value="DNA gyrase subunit B"/>
    <property type="match status" value="1"/>
</dbReference>
<keyword evidence="9 10" id="KW-0413">Isomerase</keyword>
<dbReference type="GO" id="GO:0005524">
    <property type="term" value="F:ATP binding"/>
    <property type="evidence" value="ECO:0007669"/>
    <property type="project" value="UniProtKB-UniRule"/>
</dbReference>
<dbReference type="PROSITE" id="PS00177">
    <property type="entry name" value="TOPOISOMERASE_II"/>
    <property type="match status" value="1"/>
</dbReference>
<dbReference type="InterPro" id="IPR013760">
    <property type="entry name" value="Topo_IIA-like_dom_sf"/>
</dbReference>
<evidence type="ECO:0000256" key="2">
    <source>
        <dbReference type="ARBA" id="ARBA00010708"/>
    </source>
</evidence>
<dbReference type="EC" id="5.6.2.2" evidence="10"/>
<dbReference type="PRINTS" id="PR01159">
    <property type="entry name" value="DNAGYRASEB"/>
</dbReference>
<evidence type="ECO:0000256" key="10">
    <source>
        <dbReference type="HAMAP-Rule" id="MF_01898"/>
    </source>
</evidence>
<dbReference type="SUPFAM" id="SSF56719">
    <property type="entry name" value="Type II DNA topoisomerase"/>
    <property type="match status" value="2"/>
</dbReference>
<dbReference type="NCBIfam" id="TIGR01059">
    <property type="entry name" value="gyrB"/>
    <property type="match status" value="1"/>
</dbReference>
<dbReference type="InterPro" id="IPR003594">
    <property type="entry name" value="HATPase_dom"/>
</dbReference>
<feature type="binding site" evidence="10">
    <location>
        <position position="520"/>
    </location>
    <ligand>
        <name>Mg(2+)</name>
        <dbReference type="ChEBI" id="CHEBI:18420"/>
        <label>1</label>
        <note>catalytic</note>
    </ligand>
</feature>
<dbReference type="PROSITE" id="PS50880">
    <property type="entry name" value="TOPRIM"/>
    <property type="match status" value="1"/>
</dbReference>
<dbReference type="NCBIfam" id="NF011501">
    <property type="entry name" value="PRK14939.1"/>
    <property type="match status" value="1"/>
</dbReference>
<evidence type="ECO:0000256" key="3">
    <source>
        <dbReference type="ARBA" id="ARBA00022723"/>
    </source>
</evidence>
<keyword evidence="3 10" id="KW-0479">Metal-binding</keyword>
<dbReference type="Gene3D" id="3.30.565.10">
    <property type="entry name" value="Histidine kinase-like ATPase, C-terminal domain"/>
    <property type="match status" value="1"/>
</dbReference>
<feature type="binding site" evidence="10">
    <location>
        <position position="428"/>
    </location>
    <ligand>
        <name>Mg(2+)</name>
        <dbReference type="ChEBI" id="CHEBI:18420"/>
        <label>1</label>
        <note>catalytic</note>
    </ligand>
</feature>
<dbReference type="Pfam" id="PF00204">
    <property type="entry name" value="DNA_gyraseB"/>
    <property type="match status" value="1"/>
</dbReference>
<dbReference type="FunFam" id="3.30.565.10:FF:000002">
    <property type="entry name" value="DNA gyrase subunit B"/>
    <property type="match status" value="1"/>
</dbReference>
<dbReference type="InterPro" id="IPR000565">
    <property type="entry name" value="Topo_IIA_B"/>
</dbReference>
<dbReference type="Pfam" id="PF01751">
    <property type="entry name" value="Toprim"/>
    <property type="match status" value="1"/>
</dbReference>
<evidence type="ECO:0000256" key="6">
    <source>
        <dbReference type="ARBA" id="ARBA00022842"/>
    </source>
</evidence>
<sequence length="859" mass="97219">MENLNDSYNASNIKVLEGLEAVRKRPSMYIGSTGIEGLHHLVYEVVDNSIDEALAGYCKNIYVKMNIDGSVTVADDGRGIPVDIHETEGISAAQVVLTVLHAGGKFDNKTYKVSGGLHGVGISVVNALSKQLDLEIYKDGYVYRQNYSKGVPLNDLTKYEKTNKRGTVITFFPDETIMESVKFDFDILSNRLRELAFLNAGLHINIVDEINSKSHDFKYDGGIKSFIEYIDQNKNVIFKEPVVISAQKNDVIVDIGLQYNDGYAEQIYSYVNNINTKEGGTHLIGFKSALTRVINNYYASNVINAKDKKQQIQISGDDAREGLVAVISVKMPNPQFEGQTKTKLGNSDIKGIIESLVNERLTEFLDENPSVGKKIVEKSLEAARAREAAKKARDLVRRKNLLDYSSLPGKLADCQEKDPQHCEIYIVEGDSAGGSAKQGRDRKYQAILPLKGKILNVEKARLDKILNSDEIKILITALGGGITTASPNQKSSNNSENPKNNDRVFDINKLRYHKIIIMTDADVDGSHIRALLLTFFYRYMKEIIENGYLYIALPPLYGVKKGNSEIYLRDDDSLEAYLNEESLNYINVYYKNDENEKDIKILSKDEIKNIILNIKKYKNIINKINKLNYSKEIISYLVENNFNVSDLSKSVIFGNGDFNKNKNDIETEADNDLSNENAIKNNIVLSKLKSFANEFLYSMKIANDDNYEDFIKILFVSKNSQQPNFYIDKDFLNSADYKTVFKLKNEINSINFLNISCIAESKSDAKETITVKNYNEFYNLIKSKTPNNIHIQRYKGLGEMNPDQLWQTTMNKESRMLKQININDLIEADGMFDILMGDKVEPRRKFIEDNALNVSNLDI</sequence>
<dbReference type="InterPro" id="IPR018522">
    <property type="entry name" value="TopoIIA_CS"/>
</dbReference>
<dbReference type="InterPro" id="IPR014721">
    <property type="entry name" value="Ribsml_uS5_D2-typ_fold_subgr"/>
</dbReference>
<name>A0A519BIV2_ACIG2</name>
<gene>
    <name evidence="10 12" type="primary">gyrB</name>
    <name evidence="12" type="ORF">EVJ46_02895</name>
</gene>
<dbReference type="InterPro" id="IPR036890">
    <property type="entry name" value="HATPase_C_sf"/>
</dbReference>
<dbReference type="CDD" id="cd16928">
    <property type="entry name" value="HATPase_GyrB-like"/>
    <property type="match status" value="1"/>
</dbReference>
<dbReference type="InterPro" id="IPR013759">
    <property type="entry name" value="Topo_IIA_B_C"/>
</dbReference>
<dbReference type="SMART" id="SM00387">
    <property type="entry name" value="HATPase_c"/>
    <property type="match status" value="1"/>
</dbReference>